<name>A0A813DY93_POLGL</name>
<evidence type="ECO:0000313" key="2">
    <source>
        <dbReference type="Proteomes" id="UP000654075"/>
    </source>
</evidence>
<comment type="caution">
    <text evidence="1">The sequence shown here is derived from an EMBL/GenBank/DDBJ whole genome shotgun (WGS) entry which is preliminary data.</text>
</comment>
<dbReference type="Proteomes" id="UP000654075">
    <property type="component" value="Unassembled WGS sequence"/>
</dbReference>
<organism evidence="1 2">
    <name type="scientific">Polarella glacialis</name>
    <name type="common">Dinoflagellate</name>
    <dbReference type="NCBI Taxonomy" id="89957"/>
    <lineage>
        <taxon>Eukaryota</taxon>
        <taxon>Sar</taxon>
        <taxon>Alveolata</taxon>
        <taxon>Dinophyceae</taxon>
        <taxon>Suessiales</taxon>
        <taxon>Suessiaceae</taxon>
        <taxon>Polarella</taxon>
    </lineage>
</organism>
<dbReference type="EMBL" id="CAJNNV010006053">
    <property type="protein sequence ID" value="CAE8593017.1"/>
    <property type="molecule type" value="Genomic_DNA"/>
</dbReference>
<sequence>MRSKPWGEDGTFEEHGFGSAWRSLPQKCPSSAARGRNAQAMCLASSERLALELRSFLFRGRRILFAAAVLLPFYWPQHLQVALVDAKSSLQACEILDKGRRVRSK</sequence>
<accession>A0A813DY93</accession>
<protein>
    <submittedName>
        <fullName evidence="1">Uncharacterized protein</fullName>
    </submittedName>
</protein>
<gene>
    <name evidence="1" type="ORF">PGLA1383_LOCUS11631</name>
</gene>
<evidence type="ECO:0000313" key="1">
    <source>
        <dbReference type="EMBL" id="CAE8593017.1"/>
    </source>
</evidence>
<dbReference type="AlphaFoldDB" id="A0A813DY93"/>
<keyword evidence="2" id="KW-1185">Reference proteome</keyword>
<reference evidence="1" key="1">
    <citation type="submission" date="2021-02" db="EMBL/GenBank/DDBJ databases">
        <authorList>
            <person name="Dougan E. K."/>
            <person name="Rhodes N."/>
            <person name="Thang M."/>
            <person name="Chan C."/>
        </authorList>
    </citation>
    <scope>NUCLEOTIDE SEQUENCE</scope>
</reference>
<proteinExistence type="predicted"/>